<dbReference type="InterPro" id="IPR011989">
    <property type="entry name" value="ARM-like"/>
</dbReference>
<dbReference type="PANTHER" id="PTHR19849:SF0">
    <property type="entry name" value="PHOSPHOLIPASE A-2-ACTIVATING PROTEIN"/>
    <property type="match status" value="1"/>
</dbReference>
<feature type="repeat" description="WD" evidence="5">
    <location>
        <begin position="249"/>
        <end position="280"/>
    </location>
</feature>
<feature type="domain" description="PFU" evidence="7">
    <location>
        <begin position="382"/>
        <end position="483"/>
    </location>
</feature>
<dbReference type="InterPro" id="IPR036322">
    <property type="entry name" value="WD40_repeat_dom_sf"/>
</dbReference>
<dbReference type="RefSeq" id="XP_044549475.1">
    <property type="nucleotide sequence ID" value="XM_044692809.1"/>
</dbReference>
<evidence type="ECO:0000259" key="8">
    <source>
        <dbReference type="PROSITE" id="PS51396"/>
    </source>
</evidence>
<evidence type="ECO:0000256" key="5">
    <source>
        <dbReference type="PROSITE-ProRule" id="PRU00221"/>
    </source>
</evidence>
<keyword evidence="4" id="KW-0677">Repeat</keyword>
<dbReference type="InterPro" id="IPR015943">
    <property type="entry name" value="WD40/YVTN_repeat-like_dom_sf"/>
</dbReference>
<comment type="caution">
    <text evidence="9">The sequence shown here is derived from an EMBL/GenBank/DDBJ whole genome shotgun (WGS) entry which is preliminary data.</text>
</comment>
<evidence type="ECO:0000256" key="4">
    <source>
        <dbReference type="ARBA" id="ARBA00022737"/>
    </source>
</evidence>
<name>A0AA88KPJ5_NAELO</name>
<comment type="subcellular location">
    <subcellularLocation>
        <location evidence="1">Cytoplasm</location>
    </subcellularLocation>
</comment>
<evidence type="ECO:0000313" key="9">
    <source>
        <dbReference type="EMBL" id="KAG2385482.1"/>
    </source>
</evidence>
<keyword evidence="2" id="KW-0963">Cytoplasm</keyword>
<dbReference type="Gene3D" id="3.10.20.870">
    <property type="entry name" value="PFU (PLAA family ubiquitin binding), C-terminal domain"/>
    <property type="match status" value="1"/>
</dbReference>
<dbReference type="PANTHER" id="PTHR19849">
    <property type="entry name" value="PHOSPHOLIPASE A-2-ACTIVATING PROTEIN"/>
    <property type="match status" value="1"/>
</dbReference>
<dbReference type="InterPro" id="IPR038122">
    <property type="entry name" value="PFU_sf"/>
</dbReference>
<dbReference type="GO" id="GO:0043130">
    <property type="term" value="F:ubiquitin binding"/>
    <property type="evidence" value="ECO:0007669"/>
    <property type="project" value="TreeGrafter"/>
</dbReference>
<dbReference type="PRINTS" id="PR00320">
    <property type="entry name" value="GPROTEINBRPT"/>
</dbReference>
<evidence type="ECO:0008006" key="11">
    <source>
        <dbReference type="Google" id="ProtNLM"/>
    </source>
</evidence>
<dbReference type="SUPFAM" id="SSF50978">
    <property type="entry name" value="WD40 repeat-like"/>
    <property type="match status" value="1"/>
</dbReference>
<evidence type="ECO:0000256" key="1">
    <source>
        <dbReference type="ARBA" id="ARBA00004496"/>
    </source>
</evidence>
<evidence type="ECO:0000313" key="10">
    <source>
        <dbReference type="Proteomes" id="UP000816034"/>
    </source>
</evidence>
<dbReference type="InterPro" id="IPR013535">
    <property type="entry name" value="PUL_dom"/>
</dbReference>
<evidence type="ECO:0000256" key="3">
    <source>
        <dbReference type="ARBA" id="ARBA00022574"/>
    </source>
</evidence>
<evidence type="ECO:0000256" key="6">
    <source>
        <dbReference type="SAM" id="MobiDB-lite"/>
    </source>
</evidence>
<feature type="repeat" description="WD" evidence="5">
    <location>
        <begin position="127"/>
        <end position="168"/>
    </location>
</feature>
<dbReference type="GO" id="GO:0043161">
    <property type="term" value="P:proteasome-mediated ubiquitin-dependent protein catabolic process"/>
    <property type="evidence" value="ECO:0007669"/>
    <property type="project" value="TreeGrafter"/>
</dbReference>
<keyword evidence="10" id="KW-1185">Reference proteome</keyword>
<dbReference type="InterPro" id="IPR020472">
    <property type="entry name" value="WD40_PAC1"/>
</dbReference>
<dbReference type="PROSITE" id="PS51396">
    <property type="entry name" value="PUL"/>
    <property type="match status" value="1"/>
</dbReference>
<feature type="repeat" description="WD" evidence="5">
    <location>
        <begin position="169"/>
        <end position="200"/>
    </location>
</feature>
<evidence type="ECO:0000256" key="2">
    <source>
        <dbReference type="ARBA" id="ARBA00022490"/>
    </source>
</evidence>
<reference evidence="9 10" key="1">
    <citation type="journal article" date="2018" name="BMC Genomics">
        <title>The genome of Naegleria lovaniensis, the basis for a comparative approach to unravel pathogenicity factors of the human pathogenic amoeba N. fowleri.</title>
        <authorList>
            <person name="Liechti N."/>
            <person name="Schurch N."/>
            <person name="Bruggmann R."/>
            <person name="Wittwer M."/>
        </authorList>
    </citation>
    <scope>NUCLEOTIDE SEQUENCE [LARGE SCALE GENOMIC DNA]</scope>
    <source>
        <strain evidence="9 10">ATCC 30569</strain>
    </source>
</reference>
<feature type="domain" description="PUL" evidence="8">
    <location>
        <begin position="538"/>
        <end position="804"/>
    </location>
</feature>
<dbReference type="GO" id="GO:0005737">
    <property type="term" value="C:cytoplasm"/>
    <property type="evidence" value="ECO:0007669"/>
    <property type="project" value="UniProtKB-SubCell"/>
</dbReference>
<feature type="repeat" description="WD" evidence="5">
    <location>
        <begin position="85"/>
        <end position="125"/>
    </location>
</feature>
<proteinExistence type="predicted"/>
<dbReference type="PROSITE" id="PS00678">
    <property type="entry name" value="WD_REPEATS_1"/>
    <property type="match status" value="1"/>
</dbReference>
<evidence type="ECO:0000259" key="7">
    <source>
        <dbReference type="PROSITE" id="PS51394"/>
    </source>
</evidence>
<dbReference type="Gene3D" id="2.130.10.10">
    <property type="entry name" value="YVTN repeat-like/Quinoprotein amine dehydrogenase"/>
    <property type="match status" value="2"/>
</dbReference>
<dbReference type="Pfam" id="PF08324">
    <property type="entry name" value="PUL"/>
    <property type="match status" value="1"/>
</dbReference>
<gene>
    <name evidence="9" type="ORF">C9374_003297</name>
</gene>
<dbReference type="SMART" id="SM00320">
    <property type="entry name" value="WD40"/>
    <property type="match status" value="7"/>
</dbReference>
<sequence length="808" mass="89091">MSNNNNINFILRAECKGHIDQCRTVCANPLVDGGIITGSLDCTVKTFAPNPNYREEQANFENTMFDGEELLKAKKQSEYQCTLTMVGHEKFITSVDFLSDHFAVSGSHDKSLIVWNLVDGSPVKRFTDAHSNAVSCLTVDKYTGLIISGSWDKTAKCWNVGNDAPVFDLKGHQQNVLCVLAVSNGLIITGSGDGSIKFWEHGKNIRTIDAAHSSCVRSLKELPNIGFISASNDGTVKTWTLQGDCIGQIQAHNTLVYSVDLTSSGEMLTASEDKTVKVWNHGSLVQTIEHPGCVWQVAALPNGDIATACSDGVARVFTRRAEKAANPEIIQAFNDNIANSKIKKSGVDPTKLPSELVLNSTKGSSDGEIKLVNNNGIPEAYSWSAAQQKWERVGEVTEGPGVGDGFAQKTYHNGKMYDYVFDVELEHGSGLKNFKLPYNKGDNPYFAAQQFIWDNELSQNYLDQIAKFIMDNTDTHEEIPPQFMTGDPFTGHQRETFVAKRPGTQTKKDTTPVSSPFAQEQQQYQKELEERERQKNVKHFPGNVKIFDQANYDGILRKLNEFNDVIKNSENSSLALSTEEAGSLSQLCSTLKAGQGEKVTTTHIAVVEKILQWPIDKIFPGVDLFRLLILTNPAANYYSEQYKNGSNILTKLVTLCFNPTTTYSALKMLAFRALANMFHTSQLKFIISKHAQIVVDNASKMVELDNANMRAAYSYFLLNTAVSLYTNTQSDALKEKLLALSCQAIPNESDPNILYDLLVAVGTLLTGASESVRAVAKQQQQVFTQKTANPNAKIAACAFQIVSLLSQK</sequence>
<dbReference type="Pfam" id="PF09070">
    <property type="entry name" value="PFU"/>
    <property type="match status" value="1"/>
</dbReference>
<dbReference type="InterPro" id="IPR015155">
    <property type="entry name" value="PFU"/>
</dbReference>
<accession>A0AA88KPJ5</accession>
<dbReference type="InterPro" id="IPR001680">
    <property type="entry name" value="WD40_rpt"/>
</dbReference>
<dbReference type="GO" id="GO:0010992">
    <property type="term" value="P:ubiquitin recycling"/>
    <property type="evidence" value="ECO:0007669"/>
    <property type="project" value="TreeGrafter"/>
</dbReference>
<dbReference type="EMBL" id="PYSW02000018">
    <property type="protein sequence ID" value="KAG2385482.1"/>
    <property type="molecule type" value="Genomic_DNA"/>
</dbReference>
<dbReference type="Proteomes" id="UP000816034">
    <property type="component" value="Unassembled WGS sequence"/>
</dbReference>
<dbReference type="Gene3D" id="1.25.10.10">
    <property type="entry name" value="Leucine-rich Repeat Variant"/>
    <property type="match status" value="1"/>
</dbReference>
<feature type="region of interest" description="Disordered" evidence="6">
    <location>
        <begin position="502"/>
        <end position="535"/>
    </location>
</feature>
<feature type="compositionally biased region" description="Basic and acidic residues" evidence="6">
    <location>
        <begin position="526"/>
        <end position="535"/>
    </location>
</feature>
<dbReference type="PROSITE" id="PS50294">
    <property type="entry name" value="WD_REPEATS_REGION"/>
    <property type="match status" value="4"/>
</dbReference>
<dbReference type="AlphaFoldDB" id="A0AA88KPJ5"/>
<dbReference type="InterPro" id="IPR019775">
    <property type="entry name" value="WD40_repeat_CS"/>
</dbReference>
<dbReference type="CDD" id="cd00200">
    <property type="entry name" value="WD40"/>
    <property type="match status" value="1"/>
</dbReference>
<dbReference type="GeneID" id="68095752"/>
<keyword evidence="3 5" id="KW-0853">WD repeat</keyword>
<dbReference type="GO" id="GO:0005634">
    <property type="term" value="C:nucleus"/>
    <property type="evidence" value="ECO:0007669"/>
    <property type="project" value="TreeGrafter"/>
</dbReference>
<protein>
    <recommendedName>
        <fullName evidence="11">Guanine nucleotide-binding protein subunit beta-like protein</fullName>
    </recommendedName>
</protein>
<organism evidence="9 10">
    <name type="scientific">Naegleria lovaniensis</name>
    <name type="common">Amoeba</name>
    <dbReference type="NCBI Taxonomy" id="51637"/>
    <lineage>
        <taxon>Eukaryota</taxon>
        <taxon>Discoba</taxon>
        <taxon>Heterolobosea</taxon>
        <taxon>Tetramitia</taxon>
        <taxon>Eutetramitia</taxon>
        <taxon>Vahlkampfiidae</taxon>
        <taxon>Naegleria</taxon>
    </lineage>
</organism>
<dbReference type="PROSITE" id="PS50082">
    <property type="entry name" value="WD_REPEATS_2"/>
    <property type="match status" value="4"/>
</dbReference>
<dbReference type="Pfam" id="PF00400">
    <property type="entry name" value="WD40"/>
    <property type="match status" value="6"/>
</dbReference>
<dbReference type="PROSITE" id="PS51394">
    <property type="entry name" value="PFU"/>
    <property type="match status" value="1"/>
</dbReference>